<dbReference type="SUPFAM" id="SSF53067">
    <property type="entry name" value="Actin-like ATPase domain"/>
    <property type="match status" value="2"/>
</dbReference>
<name>A0A652YRJ7_NOCGL</name>
<evidence type="ECO:0000256" key="2">
    <source>
        <dbReference type="ARBA" id="ARBA00022801"/>
    </source>
</evidence>
<evidence type="ECO:0000259" key="3">
    <source>
        <dbReference type="Pfam" id="PF02541"/>
    </source>
</evidence>
<dbReference type="Pfam" id="PF02541">
    <property type="entry name" value="Ppx-GppA"/>
    <property type="match status" value="1"/>
</dbReference>
<sequence length="344" mass="37614">MRLGVLDVGSNSAQLQIVEATAGAPPLPLHALKAATGLAESIDASQCLDGNGIERVCDAVTQSLEAARHYEVDQIYLFVTAAIRDAANREEVLDRVAAECGLRPQFLTGLQEARLTYFAVHRWYGWCAGRLLDIDIGGTTMEITLGRDAAPELAVSLPLGAGRLTRTFFDTDPPPSKQVKELRRYVRSSLRETADRLLWEGKPQRVVGTSKTFKQLARLAGAPPQRKGPFVRRTLSRKDLHGLVARMATMTTDRRAKLQGVARSRAHQILAGAIVADETLYALDVDSIDVSPWALREGVILQHLSAVPDPQNDLPLQVLSPKVHVDKAVVTSLPITESSHDRTR</sequence>
<accession>A0A652YRJ7</accession>
<dbReference type="InterPro" id="IPR043129">
    <property type="entry name" value="ATPase_NBD"/>
</dbReference>
<dbReference type="PANTHER" id="PTHR30005">
    <property type="entry name" value="EXOPOLYPHOSPHATASE"/>
    <property type="match status" value="1"/>
</dbReference>
<dbReference type="PANTHER" id="PTHR30005:SF0">
    <property type="entry name" value="RETROGRADE REGULATION PROTEIN 2"/>
    <property type="match status" value="1"/>
</dbReference>
<dbReference type="AlphaFoldDB" id="A0A652YRJ7"/>
<protein>
    <submittedName>
        <fullName evidence="4">Exopolyphosphatase/guanosine-5'-triphosphate, 3'-diphosphate pyrophosphatase</fullName>
    </submittedName>
</protein>
<dbReference type="Gene3D" id="3.30.420.40">
    <property type="match status" value="1"/>
</dbReference>
<comment type="caution">
    <text evidence="4">The sequence shown here is derived from an EMBL/GenBank/DDBJ whole genome shotgun (WGS) entry which is preliminary data.</text>
</comment>
<organism evidence="4">
    <name type="scientific">Nocardia globerula</name>
    <dbReference type="NCBI Taxonomy" id="1818"/>
    <lineage>
        <taxon>Bacteria</taxon>
        <taxon>Bacillati</taxon>
        <taxon>Actinomycetota</taxon>
        <taxon>Actinomycetes</taxon>
        <taxon>Mycobacteriales</taxon>
        <taxon>Nocardiaceae</taxon>
        <taxon>Nocardia</taxon>
    </lineage>
</organism>
<dbReference type="GO" id="GO:0016462">
    <property type="term" value="F:pyrophosphatase activity"/>
    <property type="evidence" value="ECO:0007669"/>
    <property type="project" value="TreeGrafter"/>
</dbReference>
<comment type="similarity">
    <text evidence="1">Belongs to the GppA/Ppx family.</text>
</comment>
<evidence type="ECO:0000313" key="4">
    <source>
        <dbReference type="EMBL" id="TYQ05167.1"/>
    </source>
</evidence>
<dbReference type="InterPro" id="IPR003695">
    <property type="entry name" value="Ppx_GppA_N"/>
</dbReference>
<proteinExistence type="inferred from homology"/>
<dbReference type="Gene3D" id="3.30.420.150">
    <property type="entry name" value="Exopolyphosphatase. Domain 2"/>
    <property type="match status" value="1"/>
</dbReference>
<evidence type="ECO:0000256" key="1">
    <source>
        <dbReference type="ARBA" id="ARBA00007125"/>
    </source>
</evidence>
<reference evidence="4" key="1">
    <citation type="submission" date="2019-07" db="EMBL/GenBank/DDBJ databases">
        <title>Genomic Encyclopedia of Type Strains, Phase IV (KMG-IV): sequencing the most valuable type-strain genomes for metagenomic binning, comparative biology and taxonomic classification.</title>
        <authorList>
            <person name="Goeker M."/>
        </authorList>
    </citation>
    <scope>NUCLEOTIDE SEQUENCE</scope>
    <source>
        <strain evidence="4">DSM 44596</strain>
    </source>
</reference>
<dbReference type="FunFam" id="3.30.420.150:FF:000006">
    <property type="entry name" value="Ppx/GppA family phosphatase"/>
    <property type="match status" value="1"/>
</dbReference>
<dbReference type="EMBL" id="VNIQ01000003">
    <property type="protein sequence ID" value="TYQ05167.1"/>
    <property type="molecule type" value="Genomic_DNA"/>
</dbReference>
<keyword evidence="2" id="KW-0378">Hydrolase</keyword>
<gene>
    <name evidence="4" type="ORF">FNL38_103518</name>
</gene>
<dbReference type="InterPro" id="IPR050273">
    <property type="entry name" value="GppA/Ppx_hydrolase"/>
</dbReference>
<feature type="domain" description="Ppx/GppA phosphatase N-terminal" evidence="3">
    <location>
        <begin position="17"/>
        <end position="304"/>
    </location>
</feature>
<dbReference type="CDD" id="cd24056">
    <property type="entry name" value="ASKHA_NBD_MtPPX1-like"/>
    <property type="match status" value="1"/>
</dbReference>